<evidence type="ECO:0000313" key="3">
    <source>
        <dbReference type="Proteomes" id="UP000823775"/>
    </source>
</evidence>
<evidence type="ECO:0000256" key="1">
    <source>
        <dbReference type="SAM" id="SignalP"/>
    </source>
</evidence>
<proteinExistence type="predicted"/>
<dbReference type="PANTHER" id="PTHR47926">
    <property type="entry name" value="PENTATRICOPEPTIDE REPEAT-CONTAINING PROTEIN"/>
    <property type="match status" value="1"/>
</dbReference>
<dbReference type="Proteomes" id="UP000823775">
    <property type="component" value="Unassembled WGS sequence"/>
</dbReference>
<dbReference type="InterPro" id="IPR046960">
    <property type="entry name" value="PPR_At4g14850-like_plant"/>
</dbReference>
<dbReference type="InterPro" id="IPR011990">
    <property type="entry name" value="TPR-like_helical_dom_sf"/>
</dbReference>
<name>A0ABS8T6N7_DATST</name>
<keyword evidence="1" id="KW-0732">Signal</keyword>
<dbReference type="EMBL" id="JACEIK010001128">
    <property type="protein sequence ID" value="MCD7466284.1"/>
    <property type="molecule type" value="Genomic_DNA"/>
</dbReference>
<evidence type="ECO:0000313" key="2">
    <source>
        <dbReference type="EMBL" id="MCD7466284.1"/>
    </source>
</evidence>
<keyword evidence="3" id="KW-1185">Reference proteome</keyword>
<evidence type="ECO:0008006" key="4">
    <source>
        <dbReference type="Google" id="ProtNLM"/>
    </source>
</evidence>
<gene>
    <name evidence="2" type="ORF">HAX54_002847</name>
</gene>
<protein>
    <recommendedName>
        <fullName evidence="4">Pentatricopeptide repeat-containing protein</fullName>
    </recommendedName>
</protein>
<reference evidence="2 3" key="1">
    <citation type="journal article" date="2021" name="BMC Genomics">
        <title>Datura genome reveals duplications of psychoactive alkaloid biosynthetic genes and high mutation rate following tissue culture.</title>
        <authorList>
            <person name="Rajewski A."/>
            <person name="Carter-House D."/>
            <person name="Stajich J."/>
            <person name="Litt A."/>
        </authorList>
    </citation>
    <scope>NUCLEOTIDE SEQUENCE [LARGE SCALE GENOMIC DNA]</scope>
    <source>
        <strain evidence="2">AR-01</strain>
    </source>
</reference>
<dbReference type="Gene3D" id="1.25.40.10">
    <property type="entry name" value="Tetratricopeptide repeat domain"/>
    <property type="match status" value="1"/>
</dbReference>
<dbReference type="PROSITE" id="PS51257">
    <property type="entry name" value="PROKAR_LIPOPROTEIN"/>
    <property type="match status" value="1"/>
</dbReference>
<comment type="caution">
    <text evidence="2">The sequence shown here is derived from an EMBL/GenBank/DDBJ whole genome shotgun (WGS) entry which is preliminary data.</text>
</comment>
<dbReference type="PANTHER" id="PTHR47926:SF357">
    <property type="entry name" value="PENTATRICOPEPTIDE REPEAT-CONTAINING PROTEIN"/>
    <property type="match status" value="1"/>
</dbReference>
<feature type="signal peptide" evidence="1">
    <location>
        <begin position="1"/>
        <end position="25"/>
    </location>
</feature>
<accession>A0ABS8T6N7</accession>
<feature type="chain" id="PRO_5046348416" description="Pentatricopeptide repeat-containing protein" evidence="1">
    <location>
        <begin position="26"/>
        <end position="107"/>
    </location>
</feature>
<organism evidence="2 3">
    <name type="scientific">Datura stramonium</name>
    <name type="common">Jimsonweed</name>
    <name type="synonym">Common thornapple</name>
    <dbReference type="NCBI Taxonomy" id="4076"/>
    <lineage>
        <taxon>Eukaryota</taxon>
        <taxon>Viridiplantae</taxon>
        <taxon>Streptophyta</taxon>
        <taxon>Embryophyta</taxon>
        <taxon>Tracheophyta</taxon>
        <taxon>Spermatophyta</taxon>
        <taxon>Magnoliopsida</taxon>
        <taxon>eudicotyledons</taxon>
        <taxon>Gunneridae</taxon>
        <taxon>Pentapetalae</taxon>
        <taxon>asterids</taxon>
        <taxon>lamiids</taxon>
        <taxon>Solanales</taxon>
        <taxon>Solanaceae</taxon>
        <taxon>Solanoideae</taxon>
        <taxon>Datureae</taxon>
        <taxon>Datura</taxon>
    </lineage>
</organism>
<sequence length="107" mass="11893">MGVKPNSVTLLGLLLACSHVGLVDEAYSYFEQARTQDANLLKSEHYACMVDLLSRSGRNEMREKGLKTVPGCSWVEIKCKIHVFVTGDKRHAHKAEIYELLGAVSTQ</sequence>